<accession>A0ABV0ZW59</accession>
<dbReference type="EMBL" id="JAHRIP010075518">
    <property type="protein sequence ID" value="MEQ2310159.1"/>
    <property type="molecule type" value="Genomic_DNA"/>
</dbReference>
<organism evidence="1 2">
    <name type="scientific">Ameca splendens</name>
    <dbReference type="NCBI Taxonomy" id="208324"/>
    <lineage>
        <taxon>Eukaryota</taxon>
        <taxon>Metazoa</taxon>
        <taxon>Chordata</taxon>
        <taxon>Craniata</taxon>
        <taxon>Vertebrata</taxon>
        <taxon>Euteleostomi</taxon>
        <taxon>Actinopterygii</taxon>
        <taxon>Neopterygii</taxon>
        <taxon>Teleostei</taxon>
        <taxon>Neoteleostei</taxon>
        <taxon>Acanthomorphata</taxon>
        <taxon>Ovalentaria</taxon>
        <taxon>Atherinomorphae</taxon>
        <taxon>Cyprinodontiformes</taxon>
        <taxon>Goodeidae</taxon>
        <taxon>Ameca</taxon>
    </lineage>
</organism>
<evidence type="ECO:0000313" key="1">
    <source>
        <dbReference type="EMBL" id="MEQ2310159.1"/>
    </source>
</evidence>
<sequence length="71" mass="7673">GPGAGRLPGVESVLAQLMEEHRQGVHPDKCSSWRDSEAETWLHFDSLNGEQELKSSAALEGQVGMISLSPE</sequence>
<protein>
    <submittedName>
        <fullName evidence="1">Uncharacterized protein</fullName>
    </submittedName>
</protein>
<name>A0ABV0ZW59_9TELE</name>
<feature type="non-terminal residue" evidence="1">
    <location>
        <position position="1"/>
    </location>
</feature>
<gene>
    <name evidence="1" type="ORF">AMECASPLE_005995</name>
</gene>
<reference evidence="1 2" key="1">
    <citation type="submission" date="2021-06" db="EMBL/GenBank/DDBJ databases">
        <authorList>
            <person name="Palmer J.M."/>
        </authorList>
    </citation>
    <scope>NUCLEOTIDE SEQUENCE [LARGE SCALE GENOMIC DNA]</scope>
    <source>
        <strain evidence="1 2">AS_MEX2019</strain>
        <tissue evidence="1">Muscle</tissue>
    </source>
</reference>
<keyword evidence="2" id="KW-1185">Reference proteome</keyword>
<dbReference type="Proteomes" id="UP001469553">
    <property type="component" value="Unassembled WGS sequence"/>
</dbReference>
<proteinExistence type="predicted"/>
<evidence type="ECO:0000313" key="2">
    <source>
        <dbReference type="Proteomes" id="UP001469553"/>
    </source>
</evidence>
<comment type="caution">
    <text evidence="1">The sequence shown here is derived from an EMBL/GenBank/DDBJ whole genome shotgun (WGS) entry which is preliminary data.</text>
</comment>